<evidence type="ECO:0000256" key="4">
    <source>
        <dbReference type="ARBA" id="ARBA00022679"/>
    </source>
</evidence>
<feature type="region of interest" description="Disordered" evidence="12">
    <location>
        <begin position="332"/>
        <end position="444"/>
    </location>
</feature>
<feature type="domain" description="Protein kinase" evidence="13">
    <location>
        <begin position="15"/>
        <end position="267"/>
    </location>
</feature>
<dbReference type="PROSITE" id="PS50011">
    <property type="entry name" value="PROTEIN_KINASE_DOM"/>
    <property type="match status" value="1"/>
</dbReference>
<comment type="catalytic activity">
    <reaction evidence="9">
        <text>L-seryl-[protein] + ATP = O-phospho-L-seryl-[protein] + ADP + H(+)</text>
        <dbReference type="Rhea" id="RHEA:17989"/>
        <dbReference type="Rhea" id="RHEA-COMP:9863"/>
        <dbReference type="Rhea" id="RHEA-COMP:11604"/>
        <dbReference type="ChEBI" id="CHEBI:15378"/>
        <dbReference type="ChEBI" id="CHEBI:29999"/>
        <dbReference type="ChEBI" id="CHEBI:30616"/>
        <dbReference type="ChEBI" id="CHEBI:83421"/>
        <dbReference type="ChEBI" id="CHEBI:456216"/>
        <dbReference type="EC" id="2.7.11.1"/>
    </reaction>
</comment>
<evidence type="ECO:0000259" key="13">
    <source>
        <dbReference type="PROSITE" id="PS50011"/>
    </source>
</evidence>
<feature type="region of interest" description="Disordered" evidence="12">
    <location>
        <begin position="501"/>
        <end position="565"/>
    </location>
</feature>
<evidence type="ECO:0000256" key="9">
    <source>
        <dbReference type="ARBA" id="ARBA00048679"/>
    </source>
</evidence>
<dbReference type="InterPro" id="IPR050629">
    <property type="entry name" value="STE20/SPS1-PAK"/>
</dbReference>
<feature type="compositionally biased region" description="Basic and acidic residues" evidence="12">
    <location>
        <begin position="278"/>
        <end position="289"/>
    </location>
</feature>
<dbReference type="InterPro" id="IPR011009">
    <property type="entry name" value="Kinase-like_dom_sf"/>
</dbReference>
<dbReference type="EC" id="2.7.11.1" evidence="2"/>
<feature type="compositionally biased region" description="Low complexity" evidence="12">
    <location>
        <begin position="410"/>
        <end position="425"/>
    </location>
</feature>
<dbReference type="SUPFAM" id="SSF56112">
    <property type="entry name" value="Protein kinase-like (PK-like)"/>
    <property type="match status" value="1"/>
</dbReference>
<dbReference type="InterPro" id="IPR000719">
    <property type="entry name" value="Prot_kinase_dom"/>
</dbReference>
<reference evidence="14 15" key="1">
    <citation type="journal article" date="2024" name="G3 (Bethesda)">
        <title>Genome assembly of Hibiscus sabdariffa L. provides insights into metabolisms of medicinal natural products.</title>
        <authorList>
            <person name="Kim T."/>
        </authorList>
    </citation>
    <scope>NUCLEOTIDE SEQUENCE [LARGE SCALE GENOMIC DNA]</scope>
    <source>
        <strain evidence="14">TK-2024</strain>
        <tissue evidence="14">Old leaves</tissue>
    </source>
</reference>
<evidence type="ECO:0000256" key="7">
    <source>
        <dbReference type="ARBA" id="ARBA00022840"/>
    </source>
</evidence>
<dbReference type="SMART" id="SM00220">
    <property type="entry name" value="S_TKc"/>
    <property type="match status" value="1"/>
</dbReference>
<name>A0ABR2CLQ2_9ROSI</name>
<dbReference type="Pfam" id="PF00069">
    <property type="entry name" value="Pkinase"/>
    <property type="match status" value="1"/>
</dbReference>
<comment type="catalytic activity">
    <reaction evidence="8">
        <text>L-threonyl-[protein] + ATP = O-phospho-L-threonyl-[protein] + ADP + H(+)</text>
        <dbReference type="Rhea" id="RHEA:46608"/>
        <dbReference type="Rhea" id="RHEA-COMP:11060"/>
        <dbReference type="Rhea" id="RHEA-COMP:11605"/>
        <dbReference type="ChEBI" id="CHEBI:15378"/>
        <dbReference type="ChEBI" id="CHEBI:30013"/>
        <dbReference type="ChEBI" id="CHEBI:30616"/>
        <dbReference type="ChEBI" id="CHEBI:61977"/>
        <dbReference type="ChEBI" id="CHEBI:456216"/>
        <dbReference type="EC" id="2.7.11.1"/>
    </reaction>
</comment>
<evidence type="ECO:0000313" key="15">
    <source>
        <dbReference type="Proteomes" id="UP001472677"/>
    </source>
</evidence>
<protein>
    <recommendedName>
        <fullName evidence="2">non-specific serine/threonine protein kinase</fullName>
        <ecNumber evidence="2">2.7.11.1</ecNumber>
    </recommendedName>
</protein>
<accession>A0ABR2CLQ2</accession>
<comment type="similarity">
    <text evidence="1">Belongs to the protein kinase superfamily. STE Ser/Thr protein kinase family. STE20 subfamily.</text>
</comment>
<dbReference type="InterPro" id="IPR017441">
    <property type="entry name" value="Protein_kinase_ATP_BS"/>
</dbReference>
<evidence type="ECO:0000256" key="8">
    <source>
        <dbReference type="ARBA" id="ARBA00047899"/>
    </source>
</evidence>
<keyword evidence="7 10" id="KW-0067">ATP-binding</keyword>
<feature type="compositionally biased region" description="Basic and acidic residues" evidence="12">
    <location>
        <begin position="657"/>
        <end position="666"/>
    </location>
</feature>
<feature type="region of interest" description="Disordered" evidence="12">
    <location>
        <begin position="642"/>
        <end position="666"/>
    </location>
</feature>
<evidence type="ECO:0000256" key="2">
    <source>
        <dbReference type="ARBA" id="ARBA00012513"/>
    </source>
</evidence>
<keyword evidence="11" id="KW-0175">Coiled coil</keyword>
<evidence type="ECO:0000313" key="14">
    <source>
        <dbReference type="EMBL" id="KAK8519952.1"/>
    </source>
</evidence>
<keyword evidence="6" id="KW-0418">Kinase</keyword>
<evidence type="ECO:0000256" key="12">
    <source>
        <dbReference type="SAM" id="MobiDB-lite"/>
    </source>
</evidence>
<evidence type="ECO:0000256" key="11">
    <source>
        <dbReference type="SAM" id="Coils"/>
    </source>
</evidence>
<evidence type="ECO:0000256" key="5">
    <source>
        <dbReference type="ARBA" id="ARBA00022741"/>
    </source>
</evidence>
<organism evidence="14 15">
    <name type="scientific">Hibiscus sabdariffa</name>
    <name type="common">roselle</name>
    <dbReference type="NCBI Taxonomy" id="183260"/>
    <lineage>
        <taxon>Eukaryota</taxon>
        <taxon>Viridiplantae</taxon>
        <taxon>Streptophyta</taxon>
        <taxon>Embryophyta</taxon>
        <taxon>Tracheophyta</taxon>
        <taxon>Spermatophyta</taxon>
        <taxon>Magnoliopsida</taxon>
        <taxon>eudicotyledons</taxon>
        <taxon>Gunneridae</taxon>
        <taxon>Pentapetalae</taxon>
        <taxon>rosids</taxon>
        <taxon>malvids</taxon>
        <taxon>Malvales</taxon>
        <taxon>Malvaceae</taxon>
        <taxon>Malvoideae</taxon>
        <taxon>Hibiscus</taxon>
    </lineage>
</organism>
<evidence type="ECO:0000256" key="1">
    <source>
        <dbReference type="ARBA" id="ARBA00008874"/>
    </source>
</evidence>
<sequence>MADIEGLQAAAGSRFSQVELIGRGSFGDVYKAFDKELNKEVAIKVIDLEESEDEIDDIQNEISVLSQCRCPYITEYYGSYLHQTKLWIIMEYMAGGSVADLLQSGHPLDEMSIASITRDLLHAVEYLHNEGKIHRDIKAANILLAENGDVKVADFGVSAQLTRTISRRKTFVGTPFWMAPEVIQNSDGYNEKADIWSLGITVIEMAKGEPPLADLHPMRVLFIIPRESPPQLEEHFSRPMKEFVSLCLKKVPAERASAKELLKHRFIKSGRKSQKLLERIRERPKYQLKEDDENPRNGPISLVESTDTVKAARDIRGEGTVRASNQGKTFRSAGWDFSIGGTQDTGTVRSAPKPPQVRERKLDVTYNQAISRPPESGNAVNAFPDVSFGKGTRESYSDENQDNSHDDETSVSGSGTVVVRSPRGSQSSALIRDPSSLSSSEYASFEDASTSGTIVFRGQHDDSDSPQTPKSRLGIQETPLTLPAEDSTSNLAEAKAAIQAGMRKGNARDRSAMSKNSTPGNGSRRRDQMSKSSDSSSSHEYFDTQRAFPRSRQPSDEEENAKIASSSVPLSMLIIPSIKEVIDDVSEGPVMRAVINSLVHMERTKPGSCETLVYKLFDRLASSKESSMKDMQDLAARLFNKGKIPSDDSQNTSLGTDGKKVQHKELHSNSNLSPLARFLLSRWQSQTWQDLDPI</sequence>
<evidence type="ECO:0000256" key="10">
    <source>
        <dbReference type="PROSITE-ProRule" id="PRU10141"/>
    </source>
</evidence>
<feature type="region of interest" description="Disordered" evidence="12">
    <location>
        <begin position="278"/>
        <end position="301"/>
    </location>
</feature>
<keyword evidence="15" id="KW-1185">Reference proteome</keyword>
<comment type="caution">
    <text evidence="14">The sequence shown here is derived from an EMBL/GenBank/DDBJ whole genome shotgun (WGS) entry which is preliminary data.</text>
</comment>
<dbReference type="Gene3D" id="1.10.510.10">
    <property type="entry name" value="Transferase(Phosphotransferase) domain 1"/>
    <property type="match status" value="1"/>
</dbReference>
<dbReference type="Proteomes" id="UP001472677">
    <property type="component" value="Unassembled WGS sequence"/>
</dbReference>
<feature type="binding site" evidence="10">
    <location>
        <position position="44"/>
    </location>
    <ligand>
        <name>ATP</name>
        <dbReference type="ChEBI" id="CHEBI:30616"/>
    </ligand>
</feature>
<gene>
    <name evidence="14" type="ORF">V6N12_003918</name>
</gene>
<dbReference type="CDD" id="cd06609">
    <property type="entry name" value="STKc_MST3_like"/>
    <property type="match status" value="1"/>
</dbReference>
<keyword evidence="4" id="KW-0808">Transferase</keyword>
<dbReference type="PANTHER" id="PTHR48012">
    <property type="entry name" value="STERILE20-LIKE KINASE, ISOFORM B-RELATED"/>
    <property type="match status" value="1"/>
</dbReference>
<keyword evidence="3" id="KW-0723">Serine/threonine-protein kinase</keyword>
<feature type="compositionally biased region" description="Basic and acidic residues" evidence="12">
    <location>
        <begin position="391"/>
        <end position="408"/>
    </location>
</feature>
<dbReference type="EMBL" id="JBBPBM010000049">
    <property type="protein sequence ID" value="KAK8519952.1"/>
    <property type="molecule type" value="Genomic_DNA"/>
</dbReference>
<dbReference type="PANTHER" id="PTHR48012:SF10">
    <property type="entry name" value="FI20177P1"/>
    <property type="match status" value="1"/>
</dbReference>
<feature type="coiled-coil region" evidence="11">
    <location>
        <begin position="41"/>
        <end position="68"/>
    </location>
</feature>
<keyword evidence="5 10" id="KW-0547">Nucleotide-binding</keyword>
<evidence type="ECO:0000256" key="3">
    <source>
        <dbReference type="ARBA" id="ARBA00022527"/>
    </source>
</evidence>
<evidence type="ECO:0000256" key="6">
    <source>
        <dbReference type="ARBA" id="ARBA00022777"/>
    </source>
</evidence>
<dbReference type="PROSITE" id="PS00107">
    <property type="entry name" value="PROTEIN_KINASE_ATP"/>
    <property type="match status" value="1"/>
</dbReference>
<proteinExistence type="inferred from homology"/>
<feature type="region of interest" description="Disordered" evidence="12">
    <location>
        <begin position="455"/>
        <end position="474"/>
    </location>
</feature>